<protein>
    <submittedName>
        <fullName evidence="7">Uncharacterized protein</fullName>
    </submittedName>
</protein>
<dbReference type="PANTHER" id="PTHR24302:SF15">
    <property type="entry name" value="FATTY-ACID PEROXYGENASE"/>
    <property type="match status" value="1"/>
</dbReference>
<dbReference type="InterPro" id="IPR050705">
    <property type="entry name" value="Cytochrome_P450_3A"/>
</dbReference>
<reference evidence="7" key="1">
    <citation type="submission" date="2021-02" db="EMBL/GenBank/DDBJ databases">
        <authorList>
            <person name="Nowell W R."/>
        </authorList>
    </citation>
    <scope>NUCLEOTIDE SEQUENCE</scope>
</reference>
<comment type="caution">
    <text evidence="7">The sequence shown here is derived from an EMBL/GenBank/DDBJ whole genome shotgun (WGS) entry which is preliminary data.</text>
</comment>
<dbReference type="PANTHER" id="PTHR24302">
    <property type="entry name" value="CYTOCHROME P450 FAMILY 3"/>
    <property type="match status" value="1"/>
</dbReference>
<keyword evidence="5" id="KW-0408">Iron</keyword>
<accession>A0A819DRL1</accession>
<sequence>MDVAKNTVDLLGLVGRLEHGLLSLKDGHWKNTRAIVSATFSTAKLKARISQHFALDTIGTCLFVISPRIARDLYTKDYSILPKNTMDYLTKLLSQILNRCRQHLERRNDFIQMMVDDEDQVKHDEQELHQIGTLTKSNMLNRLCIM</sequence>
<comment type="similarity">
    <text evidence="1">Belongs to the cytochrome P450 family.</text>
</comment>
<evidence type="ECO:0000256" key="4">
    <source>
        <dbReference type="ARBA" id="ARBA00023002"/>
    </source>
</evidence>
<dbReference type="Proteomes" id="UP000663844">
    <property type="component" value="Unassembled WGS sequence"/>
</dbReference>
<dbReference type="EMBL" id="CAJNOG010000486">
    <property type="protein sequence ID" value="CAF1266492.1"/>
    <property type="molecule type" value="Genomic_DNA"/>
</dbReference>
<evidence type="ECO:0000256" key="5">
    <source>
        <dbReference type="ARBA" id="ARBA00023004"/>
    </source>
</evidence>
<evidence type="ECO:0000256" key="1">
    <source>
        <dbReference type="ARBA" id="ARBA00010617"/>
    </source>
</evidence>
<evidence type="ECO:0000256" key="3">
    <source>
        <dbReference type="ARBA" id="ARBA00022723"/>
    </source>
</evidence>
<keyword evidence="3" id="KW-0479">Metal-binding</keyword>
<dbReference type="SUPFAM" id="SSF48264">
    <property type="entry name" value="Cytochrome P450"/>
    <property type="match status" value="1"/>
</dbReference>
<dbReference type="GO" id="GO:0020037">
    <property type="term" value="F:heme binding"/>
    <property type="evidence" value="ECO:0007669"/>
    <property type="project" value="InterPro"/>
</dbReference>
<dbReference type="Proteomes" id="UP000663845">
    <property type="component" value="Unassembled WGS sequence"/>
</dbReference>
<dbReference type="GO" id="GO:0005506">
    <property type="term" value="F:iron ion binding"/>
    <property type="evidence" value="ECO:0007669"/>
    <property type="project" value="InterPro"/>
</dbReference>
<evidence type="ECO:0000313" key="7">
    <source>
        <dbReference type="EMBL" id="CAF3835407.1"/>
    </source>
</evidence>
<organism evidence="7 8">
    <name type="scientific">Adineta steineri</name>
    <dbReference type="NCBI Taxonomy" id="433720"/>
    <lineage>
        <taxon>Eukaryota</taxon>
        <taxon>Metazoa</taxon>
        <taxon>Spiralia</taxon>
        <taxon>Gnathifera</taxon>
        <taxon>Rotifera</taxon>
        <taxon>Eurotatoria</taxon>
        <taxon>Bdelloidea</taxon>
        <taxon>Adinetida</taxon>
        <taxon>Adinetidae</taxon>
        <taxon>Adineta</taxon>
    </lineage>
</organism>
<evidence type="ECO:0000313" key="8">
    <source>
        <dbReference type="Proteomes" id="UP000663844"/>
    </source>
</evidence>
<dbReference type="InterPro" id="IPR036396">
    <property type="entry name" value="Cyt_P450_sf"/>
</dbReference>
<evidence type="ECO:0000256" key="2">
    <source>
        <dbReference type="ARBA" id="ARBA00022617"/>
    </source>
</evidence>
<keyword evidence="2" id="KW-0349">Heme</keyword>
<evidence type="ECO:0000313" key="6">
    <source>
        <dbReference type="EMBL" id="CAF1266492.1"/>
    </source>
</evidence>
<dbReference type="GO" id="GO:0016705">
    <property type="term" value="F:oxidoreductase activity, acting on paired donors, with incorporation or reduction of molecular oxygen"/>
    <property type="evidence" value="ECO:0007669"/>
    <property type="project" value="InterPro"/>
</dbReference>
<proteinExistence type="inferred from homology"/>
<dbReference type="GO" id="GO:0008395">
    <property type="term" value="F:steroid hydroxylase activity"/>
    <property type="evidence" value="ECO:0007669"/>
    <property type="project" value="TreeGrafter"/>
</dbReference>
<dbReference type="AlphaFoldDB" id="A0A819DRL1"/>
<keyword evidence="4" id="KW-0560">Oxidoreductase</keyword>
<dbReference type="EMBL" id="CAJOAZ010001606">
    <property type="protein sequence ID" value="CAF3835407.1"/>
    <property type="molecule type" value="Genomic_DNA"/>
</dbReference>
<gene>
    <name evidence="6" type="ORF">JYZ213_LOCUS30448</name>
    <name evidence="7" type="ORF">OXD698_LOCUS20331</name>
</gene>
<dbReference type="Gene3D" id="1.10.630.10">
    <property type="entry name" value="Cytochrome P450"/>
    <property type="match status" value="1"/>
</dbReference>
<name>A0A819DRL1_9BILA</name>